<proteinExistence type="predicted"/>
<keyword evidence="1" id="KW-1133">Transmembrane helix</keyword>
<keyword evidence="3" id="KW-1185">Reference proteome</keyword>
<evidence type="ECO:0000313" key="2">
    <source>
        <dbReference type="EMBL" id="MCW3785658.1"/>
    </source>
</evidence>
<dbReference type="EMBL" id="JAPDPJ010000005">
    <property type="protein sequence ID" value="MCW3785658.1"/>
    <property type="molecule type" value="Genomic_DNA"/>
</dbReference>
<organism evidence="2 3">
    <name type="scientific">Plebeiibacterium sediminum</name>
    <dbReference type="NCBI Taxonomy" id="2992112"/>
    <lineage>
        <taxon>Bacteria</taxon>
        <taxon>Pseudomonadati</taxon>
        <taxon>Bacteroidota</taxon>
        <taxon>Bacteroidia</taxon>
        <taxon>Marinilabiliales</taxon>
        <taxon>Marinilabiliaceae</taxon>
        <taxon>Plebeiibacterium</taxon>
    </lineage>
</organism>
<accession>A0AAE3SF01</accession>
<protein>
    <submittedName>
        <fullName evidence="2">Uncharacterized protein</fullName>
    </submittedName>
</protein>
<dbReference type="RefSeq" id="WP_301189230.1">
    <property type="nucleotide sequence ID" value="NZ_JAPDPJ010000005.1"/>
</dbReference>
<name>A0AAE3SF01_9BACT</name>
<dbReference type="Proteomes" id="UP001209229">
    <property type="component" value="Unassembled WGS sequence"/>
</dbReference>
<keyword evidence="1" id="KW-0472">Membrane</keyword>
<comment type="caution">
    <text evidence="2">The sequence shown here is derived from an EMBL/GenBank/DDBJ whole genome shotgun (WGS) entry which is preliminary data.</text>
</comment>
<reference evidence="2" key="1">
    <citation type="submission" date="2022-10" db="EMBL/GenBank/DDBJ databases">
        <authorList>
            <person name="Yu W.X."/>
        </authorList>
    </citation>
    <scope>NUCLEOTIDE SEQUENCE</scope>
    <source>
        <strain evidence="2">AAT</strain>
    </source>
</reference>
<gene>
    <name evidence="2" type="ORF">OM075_04230</name>
</gene>
<keyword evidence="1" id="KW-0812">Transmembrane</keyword>
<evidence type="ECO:0000256" key="1">
    <source>
        <dbReference type="SAM" id="Phobius"/>
    </source>
</evidence>
<evidence type="ECO:0000313" key="3">
    <source>
        <dbReference type="Proteomes" id="UP001209229"/>
    </source>
</evidence>
<feature type="transmembrane region" description="Helical" evidence="1">
    <location>
        <begin position="12"/>
        <end position="33"/>
    </location>
</feature>
<sequence>MKTHVNHHHYLNVIGVLITVTVLLLAFGIYKTLQFQEKEMFKSYEYTSEVSSSIYEANRHQLPTSAEFAEDEAALEIEDWMLDYSSWLAEPVTANTTVSYTEEPLAIEDWMLNTSEWFTPTTTSNIVAAEYEEEALVIEDWMLSTNEWLTTSTASLFSEAETELELQSWMLSVESWDVPVVTAAQWNELNSVVEEELPIEDWMVQCCTWLAPEQMNQEELSNFSQNIMEEELIIEAWMTDVDSWLIEENPNTTEKEQV</sequence>
<dbReference type="AlphaFoldDB" id="A0AAE3SF01"/>